<dbReference type="InterPro" id="IPR000873">
    <property type="entry name" value="AMP-dep_synth/lig_dom"/>
</dbReference>
<accession>A0A545TNY3</accession>
<dbReference type="PROSITE" id="PS51229">
    <property type="entry name" value="DCUN1"/>
    <property type="match status" value="1"/>
</dbReference>
<feature type="domain" description="DCUN1" evidence="5">
    <location>
        <begin position="1"/>
        <end position="16"/>
    </location>
</feature>
<keyword evidence="2 6" id="KW-0436">Ligase</keyword>
<protein>
    <submittedName>
        <fullName evidence="6">Long-chain-fatty-acid--CoA ligase</fullName>
    </submittedName>
</protein>
<dbReference type="InterPro" id="IPR020845">
    <property type="entry name" value="AMP-binding_CS"/>
</dbReference>
<dbReference type="Pfam" id="PF00501">
    <property type="entry name" value="AMP-binding"/>
    <property type="match status" value="1"/>
</dbReference>
<evidence type="ECO:0000256" key="2">
    <source>
        <dbReference type="ARBA" id="ARBA00022598"/>
    </source>
</evidence>
<dbReference type="OrthoDB" id="9803968at2"/>
<dbReference type="Pfam" id="PF13193">
    <property type="entry name" value="AMP-binding_C"/>
    <property type="match status" value="1"/>
</dbReference>
<keyword evidence="4" id="KW-0443">Lipid metabolism</keyword>
<reference evidence="6 7" key="1">
    <citation type="submission" date="2019-06" db="EMBL/GenBank/DDBJ databases">
        <title>Whole genome sequence for Cellvibrionaceae sp. R142.</title>
        <authorList>
            <person name="Wang G."/>
        </authorList>
    </citation>
    <scope>NUCLEOTIDE SEQUENCE [LARGE SCALE GENOMIC DNA]</scope>
    <source>
        <strain evidence="6 7">R142</strain>
    </source>
</reference>
<dbReference type="Gene3D" id="3.30.300.30">
    <property type="match status" value="1"/>
</dbReference>
<dbReference type="EMBL" id="VHSG01000012">
    <property type="protein sequence ID" value="TQV78935.1"/>
    <property type="molecule type" value="Genomic_DNA"/>
</dbReference>
<organism evidence="6 7">
    <name type="scientific">Exilibacterium tricleocarpae</name>
    <dbReference type="NCBI Taxonomy" id="2591008"/>
    <lineage>
        <taxon>Bacteria</taxon>
        <taxon>Pseudomonadati</taxon>
        <taxon>Pseudomonadota</taxon>
        <taxon>Gammaproteobacteria</taxon>
        <taxon>Cellvibrionales</taxon>
        <taxon>Cellvibrionaceae</taxon>
        <taxon>Exilibacterium</taxon>
    </lineage>
</organism>
<gene>
    <name evidence="6" type="ORF">FKG94_11895</name>
</gene>
<evidence type="ECO:0000256" key="3">
    <source>
        <dbReference type="ARBA" id="ARBA00022832"/>
    </source>
</evidence>
<evidence type="ECO:0000259" key="5">
    <source>
        <dbReference type="PROSITE" id="PS51229"/>
    </source>
</evidence>
<sequence length="523" mass="57039">MQAWPLTVDRFIDHAARWYGNHEIVSRLADGAVVRTSWAELLLQAKRVSNALLASGIKPGDRVGTLAMNSAHHLACWYGIMGIGAVCHTLNPRLSDEQLTYIINHAEDRLIFADKDFTEIVARLLPSCPAVEKVVSIDDTESWEGFTSGHSVDVVWGMFDEQAAAGLCYTSGTTGDPKGVLYSHRSNYLHTMMTIQPNAMNLGIGDVIMPVVPMFHANAWGLAFAAPAVGSKLVLPGARLDGASLYELMENEGVTVTAGVPTVWQNLLQYISEHGLQLSSLKRVLVGGAACPRNVFDDFNALGVEVVHAWGMTELSPLGTCGTMDNEISTLPRAEQMQYRVKQGRVLMGIDIRIVDDKGAELPRDGKTSGFLQVRGHSVVAAYYKKDGSVLDADGFFDTGDIATIDPRGFMRITDRAKDVIKSGGEWISSVDMENTVMSHPGIELAAVIGVPHPKWDERPLLIVKRHPGQSVTAADLQAHIARSAAKWEVPDAVLFVDHIPLTATGKLDKKHLRGQYGASWQW</sequence>
<dbReference type="GO" id="GO:0006631">
    <property type="term" value="P:fatty acid metabolic process"/>
    <property type="evidence" value="ECO:0007669"/>
    <property type="project" value="UniProtKB-KW"/>
</dbReference>
<dbReference type="PANTHER" id="PTHR43859:SF4">
    <property type="entry name" value="BUTANOATE--COA LIGASE AAE1-RELATED"/>
    <property type="match status" value="1"/>
</dbReference>
<dbReference type="InterPro" id="IPR025110">
    <property type="entry name" value="AMP-bd_C"/>
</dbReference>
<dbReference type="Gene3D" id="3.40.50.12780">
    <property type="entry name" value="N-terminal domain of ligase-like"/>
    <property type="match status" value="1"/>
</dbReference>
<dbReference type="Proteomes" id="UP000319732">
    <property type="component" value="Unassembled WGS sequence"/>
</dbReference>
<comment type="similarity">
    <text evidence="1">Belongs to the ATP-dependent AMP-binding enzyme family.</text>
</comment>
<dbReference type="CDD" id="cd12119">
    <property type="entry name" value="ttLC_FACS_AlkK_like"/>
    <property type="match status" value="1"/>
</dbReference>
<keyword evidence="7" id="KW-1185">Reference proteome</keyword>
<dbReference type="InterPro" id="IPR042099">
    <property type="entry name" value="ANL_N_sf"/>
</dbReference>
<evidence type="ECO:0000256" key="4">
    <source>
        <dbReference type="ARBA" id="ARBA00023098"/>
    </source>
</evidence>
<dbReference type="GO" id="GO:0016874">
    <property type="term" value="F:ligase activity"/>
    <property type="evidence" value="ECO:0007669"/>
    <property type="project" value="UniProtKB-KW"/>
</dbReference>
<dbReference type="NCBIfam" id="NF004837">
    <property type="entry name" value="PRK06187.1"/>
    <property type="match status" value="1"/>
</dbReference>
<name>A0A545TNY3_9GAMM</name>
<dbReference type="AlphaFoldDB" id="A0A545TNY3"/>
<proteinExistence type="inferred from homology"/>
<comment type="caution">
    <text evidence="6">The sequence shown here is derived from an EMBL/GenBank/DDBJ whole genome shotgun (WGS) entry which is preliminary data.</text>
</comment>
<dbReference type="InterPro" id="IPR005176">
    <property type="entry name" value="PONY_dom"/>
</dbReference>
<dbReference type="PROSITE" id="PS00455">
    <property type="entry name" value="AMP_BINDING"/>
    <property type="match status" value="1"/>
</dbReference>
<evidence type="ECO:0000256" key="1">
    <source>
        <dbReference type="ARBA" id="ARBA00006432"/>
    </source>
</evidence>
<dbReference type="PANTHER" id="PTHR43859">
    <property type="entry name" value="ACYL-ACTIVATING ENZYME"/>
    <property type="match status" value="1"/>
</dbReference>
<dbReference type="InterPro" id="IPR045851">
    <property type="entry name" value="AMP-bd_C_sf"/>
</dbReference>
<keyword evidence="3" id="KW-0276">Fatty acid metabolism</keyword>
<evidence type="ECO:0000313" key="6">
    <source>
        <dbReference type="EMBL" id="TQV78935.1"/>
    </source>
</evidence>
<dbReference type="SUPFAM" id="SSF56801">
    <property type="entry name" value="Acetyl-CoA synthetase-like"/>
    <property type="match status" value="1"/>
</dbReference>
<dbReference type="FunFam" id="3.30.300.30:FF:000008">
    <property type="entry name" value="2,3-dihydroxybenzoate-AMP ligase"/>
    <property type="match status" value="1"/>
</dbReference>
<evidence type="ECO:0000313" key="7">
    <source>
        <dbReference type="Proteomes" id="UP000319732"/>
    </source>
</evidence>